<feature type="domain" description="Mur ligase central" evidence="20">
    <location>
        <begin position="141"/>
        <end position="277"/>
    </location>
</feature>
<dbReference type="Proteomes" id="UP000321659">
    <property type="component" value="Unassembled WGS sequence"/>
</dbReference>
<dbReference type="InterPro" id="IPR004101">
    <property type="entry name" value="Mur_ligase_C"/>
</dbReference>
<keyword evidence="14" id="KW-0289">Folate biosynthesis</keyword>
<dbReference type="SUPFAM" id="SSF53244">
    <property type="entry name" value="MurD-like peptide ligases, peptide-binding domain"/>
    <property type="match status" value="1"/>
</dbReference>
<comment type="catalytic activity">
    <reaction evidence="16">
        <text>(6S)-5,6,7,8-tetrahydrofolyl-(gamma-L-Glu)(n) + L-glutamate + ATP = (6S)-5,6,7,8-tetrahydrofolyl-(gamma-L-Glu)(n+1) + ADP + phosphate + H(+)</text>
        <dbReference type="Rhea" id="RHEA:10580"/>
        <dbReference type="Rhea" id="RHEA-COMP:14738"/>
        <dbReference type="Rhea" id="RHEA-COMP:14740"/>
        <dbReference type="ChEBI" id="CHEBI:15378"/>
        <dbReference type="ChEBI" id="CHEBI:29985"/>
        <dbReference type="ChEBI" id="CHEBI:30616"/>
        <dbReference type="ChEBI" id="CHEBI:43474"/>
        <dbReference type="ChEBI" id="CHEBI:141005"/>
        <dbReference type="ChEBI" id="CHEBI:456216"/>
        <dbReference type="EC" id="6.3.2.17"/>
    </reaction>
</comment>
<comment type="catalytic activity">
    <reaction evidence="17">
        <text>7,8-dihydropteroate + L-glutamate + ATP = 7,8-dihydrofolate + ADP + phosphate + H(+)</text>
        <dbReference type="Rhea" id="RHEA:23584"/>
        <dbReference type="ChEBI" id="CHEBI:15378"/>
        <dbReference type="ChEBI" id="CHEBI:17839"/>
        <dbReference type="ChEBI" id="CHEBI:29985"/>
        <dbReference type="ChEBI" id="CHEBI:30616"/>
        <dbReference type="ChEBI" id="CHEBI:43474"/>
        <dbReference type="ChEBI" id="CHEBI:57451"/>
        <dbReference type="ChEBI" id="CHEBI:456216"/>
        <dbReference type="EC" id="6.3.2.12"/>
    </reaction>
</comment>
<comment type="similarity">
    <text evidence="4 18">Belongs to the folylpolyglutamate synthase family.</text>
</comment>
<feature type="domain" description="Mur ligase C-terminal" evidence="19">
    <location>
        <begin position="305"/>
        <end position="423"/>
    </location>
</feature>
<sequence>MITNYEEAIAFIHGRTQFKKSPSLGRMKSLMQRLDNPQDNITMIHVAGTNGKGSTVAFLRELFIAQGLSVGTYTSPFIVKFNERISLNGRMIDDDALLSLVNIVKPTIDQMDIELADLEGGPTEFEIITAMMFVYFGMSHPVDIVVVETGLGGKYDSTNIIDPILSVITTIGLDHMKILGDTIEKIAQQKAGIIKHNRPLVVGNVTDAVFQVITEEAEKKNSHIARLGFDFKVKFEGVKSSWAEVLTYQSKELTIKQLTVPLLGMFQDENAATAIAAFEQVASIQGWAPNMKLIRQGINATTWPGRFEKVNDEPLVVLDGAHNVAAIDRIVQLLRTRFQDKEITIIFSVLADKQGEQMLKKLVTVPNAHIILTQFAGPRKVSQLNDFDITQFKNVSFQDNWKTALVQSVHSMSTDDLLLVTGSLYFISEVRRYFIE</sequence>
<evidence type="ECO:0000256" key="16">
    <source>
        <dbReference type="ARBA" id="ARBA00047493"/>
    </source>
</evidence>
<dbReference type="GO" id="GO:0005737">
    <property type="term" value="C:cytoplasm"/>
    <property type="evidence" value="ECO:0007669"/>
    <property type="project" value="TreeGrafter"/>
</dbReference>
<evidence type="ECO:0000256" key="15">
    <source>
        <dbReference type="ARBA" id="ARBA00030592"/>
    </source>
</evidence>
<evidence type="ECO:0000256" key="8">
    <source>
        <dbReference type="ARBA" id="ARBA00019357"/>
    </source>
</evidence>
<protein>
    <recommendedName>
        <fullName evidence="8">Dihydrofolate synthase/folylpolyglutamate synthase</fullName>
        <ecNumber evidence="6">6.3.2.12</ecNumber>
        <ecNumber evidence="7">6.3.2.17</ecNumber>
    </recommendedName>
    <alternativeName>
        <fullName evidence="15">Tetrahydrofolylpolyglutamate synthase</fullName>
    </alternativeName>
</protein>
<dbReference type="Gene3D" id="3.90.190.20">
    <property type="entry name" value="Mur ligase, C-terminal domain"/>
    <property type="match status" value="1"/>
</dbReference>
<reference evidence="21 22" key="1">
    <citation type="submission" date="2019-04" db="EMBL/GenBank/DDBJ databases">
        <title>In vitro growth and metabolic characteristics of meat-borne Lactobacillus algidus strains.</title>
        <authorList>
            <person name="Sade E."/>
            <person name="Per J."/>
            <person name="Tytti H."/>
            <person name="Johanna B.K."/>
        </authorList>
    </citation>
    <scope>NUCLEOTIDE SEQUENCE [LARGE SCALE GENOMIC DNA]</scope>
    <source>
        <strain evidence="21 22">LTS37-1</strain>
    </source>
</reference>
<gene>
    <name evidence="21" type="primary">folC</name>
    <name evidence="21" type="ORF">LABALGLTS371_11850</name>
</gene>
<evidence type="ECO:0000259" key="19">
    <source>
        <dbReference type="Pfam" id="PF02875"/>
    </source>
</evidence>
<proteinExistence type="inferred from homology"/>
<keyword evidence="12 18" id="KW-0067">ATP-binding</keyword>
<dbReference type="EC" id="6.3.2.12" evidence="6"/>
<evidence type="ECO:0000256" key="6">
    <source>
        <dbReference type="ARBA" id="ARBA00013023"/>
    </source>
</evidence>
<evidence type="ECO:0000256" key="7">
    <source>
        <dbReference type="ARBA" id="ARBA00013025"/>
    </source>
</evidence>
<dbReference type="PANTHER" id="PTHR11136">
    <property type="entry name" value="FOLYLPOLYGLUTAMATE SYNTHASE-RELATED"/>
    <property type="match status" value="1"/>
</dbReference>
<evidence type="ECO:0000256" key="10">
    <source>
        <dbReference type="ARBA" id="ARBA00022723"/>
    </source>
</evidence>
<dbReference type="SUPFAM" id="SSF53623">
    <property type="entry name" value="MurD-like peptide ligases, catalytic domain"/>
    <property type="match status" value="1"/>
</dbReference>
<evidence type="ECO:0000256" key="4">
    <source>
        <dbReference type="ARBA" id="ARBA00008276"/>
    </source>
</evidence>
<dbReference type="InterPro" id="IPR036565">
    <property type="entry name" value="Mur-like_cat_sf"/>
</dbReference>
<evidence type="ECO:0000256" key="12">
    <source>
        <dbReference type="ARBA" id="ARBA00022840"/>
    </source>
</evidence>
<evidence type="ECO:0000256" key="14">
    <source>
        <dbReference type="ARBA" id="ARBA00022909"/>
    </source>
</evidence>
<dbReference type="GO" id="GO:0004326">
    <property type="term" value="F:tetrahydrofolylpolyglutamate synthase activity"/>
    <property type="evidence" value="ECO:0007669"/>
    <property type="project" value="UniProtKB-EC"/>
</dbReference>
<dbReference type="GO" id="GO:0046872">
    <property type="term" value="F:metal ion binding"/>
    <property type="evidence" value="ECO:0007669"/>
    <property type="project" value="UniProtKB-KW"/>
</dbReference>
<dbReference type="EC" id="6.3.2.17" evidence="7"/>
<keyword evidence="9 18" id="KW-0436">Ligase</keyword>
<evidence type="ECO:0000256" key="9">
    <source>
        <dbReference type="ARBA" id="ARBA00022598"/>
    </source>
</evidence>
<organism evidence="21 22">
    <name type="scientific">Dellaglioa algida</name>
    <dbReference type="NCBI Taxonomy" id="105612"/>
    <lineage>
        <taxon>Bacteria</taxon>
        <taxon>Bacillati</taxon>
        <taxon>Bacillota</taxon>
        <taxon>Bacilli</taxon>
        <taxon>Lactobacillales</taxon>
        <taxon>Lactobacillaceae</taxon>
        <taxon>Dellaglioa</taxon>
    </lineage>
</organism>
<dbReference type="GO" id="GO:0008841">
    <property type="term" value="F:dihydrofolate synthase activity"/>
    <property type="evidence" value="ECO:0007669"/>
    <property type="project" value="UniProtKB-EC"/>
</dbReference>
<keyword evidence="10" id="KW-0479">Metal-binding</keyword>
<name>A0A5C6M8R4_9LACO</name>
<dbReference type="AlphaFoldDB" id="A0A5C6M8R4"/>
<evidence type="ECO:0000313" key="22">
    <source>
        <dbReference type="Proteomes" id="UP000321659"/>
    </source>
</evidence>
<dbReference type="InterPro" id="IPR018109">
    <property type="entry name" value="Folylpolyglutamate_synth_CS"/>
</dbReference>
<accession>A0A5C6M8R4</accession>
<comment type="pathway">
    <text evidence="3">Cofactor biosynthesis; tetrahydrofolylpolyglutamate biosynthesis.</text>
</comment>
<evidence type="ECO:0000256" key="2">
    <source>
        <dbReference type="ARBA" id="ARBA00004799"/>
    </source>
</evidence>
<dbReference type="GO" id="GO:0046656">
    <property type="term" value="P:folic acid biosynthetic process"/>
    <property type="evidence" value="ECO:0007669"/>
    <property type="project" value="UniProtKB-KW"/>
</dbReference>
<dbReference type="GO" id="GO:0005524">
    <property type="term" value="F:ATP binding"/>
    <property type="evidence" value="ECO:0007669"/>
    <property type="project" value="UniProtKB-KW"/>
</dbReference>
<dbReference type="EMBL" id="SRRQ01000009">
    <property type="protein sequence ID" value="TWW10687.1"/>
    <property type="molecule type" value="Genomic_DNA"/>
</dbReference>
<dbReference type="NCBIfam" id="TIGR01499">
    <property type="entry name" value="folC"/>
    <property type="match status" value="1"/>
</dbReference>
<dbReference type="RefSeq" id="WP_225428627.1">
    <property type="nucleotide sequence ID" value="NZ_JANXKU010000008.1"/>
</dbReference>
<dbReference type="PANTHER" id="PTHR11136:SF0">
    <property type="entry name" value="DIHYDROFOLATE SYNTHETASE-RELATED"/>
    <property type="match status" value="1"/>
</dbReference>
<dbReference type="PROSITE" id="PS01012">
    <property type="entry name" value="FOLYLPOLYGLU_SYNT_2"/>
    <property type="match status" value="1"/>
</dbReference>
<dbReference type="PIRSF" id="PIRSF001563">
    <property type="entry name" value="Folylpolyglu_synth"/>
    <property type="match status" value="1"/>
</dbReference>
<dbReference type="InterPro" id="IPR036615">
    <property type="entry name" value="Mur_ligase_C_dom_sf"/>
</dbReference>
<evidence type="ECO:0000256" key="13">
    <source>
        <dbReference type="ARBA" id="ARBA00022842"/>
    </source>
</evidence>
<evidence type="ECO:0000313" key="21">
    <source>
        <dbReference type="EMBL" id="TWW10687.1"/>
    </source>
</evidence>
<evidence type="ECO:0000256" key="18">
    <source>
        <dbReference type="PIRNR" id="PIRNR001563"/>
    </source>
</evidence>
<evidence type="ECO:0000256" key="1">
    <source>
        <dbReference type="ARBA" id="ARBA00001946"/>
    </source>
</evidence>
<keyword evidence="11 18" id="KW-0547">Nucleotide-binding</keyword>
<dbReference type="InterPro" id="IPR001645">
    <property type="entry name" value="Folylpolyglutamate_synth"/>
</dbReference>
<evidence type="ECO:0000259" key="20">
    <source>
        <dbReference type="Pfam" id="PF08245"/>
    </source>
</evidence>
<comment type="cofactor">
    <cofactor evidence="1">
        <name>Mg(2+)</name>
        <dbReference type="ChEBI" id="CHEBI:18420"/>
    </cofactor>
</comment>
<dbReference type="Pfam" id="PF02875">
    <property type="entry name" value="Mur_ligase_C"/>
    <property type="match status" value="1"/>
</dbReference>
<evidence type="ECO:0000256" key="3">
    <source>
        <dbReference type="ARBA" id="ARBA00005150"/>
    </source>
</evidence>
<dbReference type="InterPro" id="IPR013221">
    <property type="entry name" value="Mur_ligase_cen"/>
</dbReference>
<evidence type="ECO:0000256" key="5">
    <source>
        <dbReference type="ARBA" id="ARBA00011245"/>
    </source>
</evidence>
<comment type="subunit">
    <text evidence="5">Monomer.</text>
</comment>
<evidence type="ECO:0000256" key="11">
    <source>
        <dbReference type="ARBA" id="ARBA00022741"/>
    </source>
</evidence>
<dbReference type="FunFam" id="3.40.1190.10:FF:000004">
    <property type="entry name" value="Dihydrofolate synthase/folylpolyglutamate synthase"/>
    <property type="match status" value="1"/>
</dbReference>
<evidence type="ECO:0000256" key="17">
    <source>
        <dbReference type="ARBA" id="ARBA00049161"/>
    </source>
</evidence>
<dbReference type="Pfam" id="PF08245">
    <property type="entry name" value="Mur_ligase_M"/>
    <property type="match status" value="1"/>
</dbReference>
<comment type="caution">
    <text evidence="21">The sequence shown here is derived from an EMBL/GenBank/DDBJ whole genome shotgun (WGS) entry which is preliminary data.</text>
</comment>
<comment type="pathway">
    <text evidence="2">Cofactor biosynthesis; tetrahydrofolate biosynthesis; 7,8-dihydrofolate from 2-amino-4-hydroxy-6-hydroxymethyl-7,8-dihydropteridine diphosphate and 4-aminobenzoate: step 2/2.</text>
</comment>
<dbReference type="Gene3D" id="3.40.1190.10">
    <property type="entry name" value="Mur-like, catalytic domain"/>
    <property type="match status" value="1"/>
</dbReference>
<keyword evidence="13" id="KW-0460">Magnesium</keyword>